<keyword evidence="1" id="KW-0732">Signal</keyword>
<dbReference type="EMBL" id="KZ293415">
    <property type="protein sequence ID" value="PBK78706.1"/>
    <property type="molecule type" value="Genomic_DNA"/>
</dbReference>
<feature type="chain" id="PRO_5013890844" evidence="1">
    <location>
        <begin position="25"/>
        <end position="271"/>
    </location>
</feature>
<organism evidence="2 3">
    <name type="scientific">Armillaria solidipes</name>
    <dbReference type="NCBI Taxonomy" id="1076256"/>
    <lineage>
        <taxon>Eukaryota</taxon>
        <taxon>Fungi</taxon>
        <taxon>Dikarya</taxon>
        <taxon>Basidiomycota</taxon>
        <taxon>Agaricomycotina</taxon>
        <taxon>Agaricomycetes</taxon>
        <taxon>Agaricomycetidae</taxon>
        <taxon>Agaricales</taxon>
        <taxon>Marasmiineae</taxon>
        <taxon>Physalacriaceae</taxon>
        <taxon>Armillaria</taxon>
    </lineage>
</organism>
<keyword evidence="3" id="KW-1185">Reference proteome</keyword>
<evidence type="ECO:0000313" key="2">
    <source>
        <dbReference type="EMBL" id="PBK78706.1"/>
    </source>
</evidence>
<protein>
    <submittedName>
        <fullName evidence="2">Uncharacterized protein</fullName>
    </submittedName>
</protein>
<accession>A0A2H3CTR8</accession>
<dbReference type="AlphaFoldDB" id="A0A2H3CTR8"/>
<gene>
    <name evidence="2" type="ORF">ARMSODRAFT_968773</name>
</gene>
<feature type="signal peptide" evidence="1">
    <location>
        <begin position="1"/>
        <end position="24"/>
    </location>
</feature>
<reference evidence="3" key="1">
    <citation type="journal article" date="2017" name="Nat. Ecol. Evol.">
        <title>Genome expansion and lineage-specific genetic innovations in the forest pathogenic fungi Armillaria.</title>
        <authorList>
            <person name="Sipos G."/>
            <person name="Prasanna A.N."/>
            <person name="Walter M.C."/>
            <person name="O'Connor E."/>
            <person name="Balint B."/>
            <person name="Krizsan K."/>
            <person name="Kiss B."/>
            <person name="Hess J."/>
            <person name="Varga T."/>
            <person name="Slot J."/>
            <person name="Riley R."/>
            <person name="Boka B."/>
            <person name="Rigling D."/>
            <person name="Barry K."/>
            <person name="Lee J."/>
            <person name="Mihaltcheva S."/>
            <person name="LaButti K."/>
            <person name="Lipzen A."/>
            <person name="Waldron R."/>
            <person name="Moloney N.M."/>
            <person name="Sperisen C."/>
            <person name="Kredics L."/>
            <person name="Vagvoelgyi C."/>
            <person name="Patrignani A."/>
            <person name="Fitzpatrick D."/>
            <person name="Nagy I."/>
            <person name="Doyle S."/>
            <person name="Anderson J.B."/>
            <person name="Grigoriev I.V."/>
            <person name="Gueldener U."/>
            <person name="Muensterkoetter M."/>
            <person name="Nagy L.G."/>
        </authorList>
    </citation>
    <scope>NUCLEOTIDE SEQUENCE [LARGE SCALE GENOMIC DNA]</scope>
    <source>
        <strain evidence="3">28-4</strain>
    </source>
</reference>
<dbReference type="Proteomes" id="UP000218334">
    <property type="component" value="Unassembled WGS sequence"/>
</dbReference>
<evidence type="ECO:0000256" key="1">
    <source>
        <dbReference type="SAM" id="SignalP"/>
    </source>
</evidence>
<proteinExistence type="predicted"/>
<name>A0A2H3CTR8_9AGAR</name>
<evidence type="ECO:0000313" key="3">
    <source>
        <dbReference type="Proteomes" id="UP000218334"/>
    </source>
</evidence>
<sequence>MAGSNGWCCLSLALSDIITFSLKATSLCIKQADVVLFKNTTRQCVKQATISQHSDSINAMQQASDLEVLPAHPSLLQLLAPAPQILDLVGIGMTCPTMRNWAHLENVCVAFDLEILTFELTSRSVLDPPVHVNSGTWTWSAKLSPILSSMKSTSFQIWCSAISITGRHILLIHLCHRLDITTLSLGSKKPHSNKSAISQPSPGGDYARMRSTVGTAHMHILPVAPSSALGSQILDLCDSLEHRILDLTSGNGFTDIAPPPPINACLCRKEF</sequence>